<keyword evidence="2 5" id="KW-0963">Cytoplasm</keyword>
<feature type="domain" description="Gamma tubulin complex component C-terminal" evidence="7">
    <location>
        <begin position="546"/>
        <end position="846"/>
    </location>
</feature>
<evidence type="ECO:0000256" key="2">
    <source>
        <dbReference type="ARBA" id="ARBA00022490"/>
    </source>
</evidence>
<dbReference type="GO" id="GO:0007020">
    <property type="term" value="P:microtubule nucleation"/>
    <property type="evidence" value="ECO:0007669"/>
    <property type="project" value="InterPro"/>
</dbReference>
<evidence type="ECO:0000256" key="4">
    <source>
        <dbReference type="ARBA" id="ARBA00023212"/>
    </source>
</evidence>
<keyword evidence="3 5" id="KW-0493">Microtubule</keyword>
<comment type="caution">
    <text evidence="9">The sequence shown here is derived from an EMBL/GenBank/DDBJ whole genome shotgun (WGS) entry which is preliminary data.</text>
</comment>
<keyword evidence="10" id="KW-1185">Reference proteome</keyword>
<evidence type="ECO:0000256" key="5">
    <source>
        <dbReference type="RuleBase" id="RU363050"/>
    </source>
</evidence>
<dbReference type="GO" id="GO:0051225">
    <property type="term" value="P:spindle assembly"/>
    <property type="evidence" value="ECO:0007669"/>
    <property type="project" value="TreeGrafter"/>
</dbReference>
<evidence type="ECO:0000259" key="7">
    <source>
        <dbReference type="Pfam" id="PF04130"/>
    </source>
</evidence>
<reference evidence="9 10" key="1">
    <citation type="submission" date="2018-11" db="EMBL/GenBank/DDBJ databases">
        <title>Genome sequence of Apiotrichum porosum DSM 27194.</title>
        <authorList>
            <person name="Aliyu H."/>
            <person name="Gorte O."/>
            <person name="Ochsenreither K."/>
        </authorList>
    </citation>
    <scope>NUCLEOTIDE SEQUENCE [LARGE SCALE GENOMIC DNA]</scope>
    <source>
        <strain evidence="9 10">DSM 27194</strain>
    </source>
</reference>
<dbReference type="InterPro" id="IPR007259">
    <property type="entry name" value="GCP"/>
</dbReference>
<dbReference type="Gene3D" id="1.20.120.1900">
    <property type="entry name" value="Gamma-tubulin complex, C-terminal domain"/>
    <property type="match status" value="1"/>
</dbReference>
<evidence type="ECO:0000256" key="6">
    <source>
        <dbReference type="SAM" id="MobiDB-lite"/>
    </source>
</evidence>
<feature type="region of interest" description="Disordered" evidence="6">
    <location>
        <begin position="772"/>
        <end position="824"/>
    </location>
</feature>
<dbReference type="Proteomes" id="UP000279236">
    <property type="component" value="Unassembled WGS sequence"/>
</dbReference>
<evidence type="ECO:0000259" key="8">
    <source>
        <dbReference type="Pfam" id="PF17681"/>
    </source>
</evidence>
<feature type="compositionally biased region" description="Acidic residues" evidence="6">
    <location>
        <begin position="796"/>
        <end position="806"/>
    </location>
</feature>
<comment type="subcellular location">
    <subcellularLocation>
        <location evidence="5">Cytoplasm</location>
        <location evidence="5">Cytoskeleton</location>
        <location evidence="5">Microtubule organizing center</location>
    </subcellularLocation>
</comment>
<dbReference type="AlphaFoldDB" id="A0A427Y0S1"/>
<dbReference type="GO" id="GO:0031122">
    <property type="term" value="P:cytoplasmic microtubule organization"/>
    <property type="evidence" value="ECO:0007669"/>
    <property type="project" value="TreeGrafter"/>
</dbReference>
<dbReference type="GO" id="GO:0005816">
    <property type="term" value="C:spindle pole body"/>
    <property type="evidence" value="ECO:0007669"/>
    <property type="project" value="UniProtKB-ARBA"/>
</dbReference>
<dbReference type="GO" id="GO:0043015">
    <property type="term" value="F:gamma-tubulin binding"/>
    <property type="evidence" value="ECO:0007669"/>
    <property type="project" value="InterPro"/>
</dbReference>
<accession>A0A427Y0S1</accession>
<evidence type="ECO:0000313" key="10">
    <source>
        <dbReference type="Proteomes" id="UP000279236"/>
    </source>
</evidence>
<proteinExistence type="inferred from homology"/>
<dbReference type="Pfam" id="PF17681">
    <property type="entry name" value="GCP_N_terminal"/>
    <property type="match status" value="1"/>
</dbReference>
<dbReference type="Pfam" id="PF04130">
    <property type="entry name" value="GCP_C_terminal"/>
    <property type="match status" value="1"/>
</dbReference>
<organism evidence="9 10">
    <name type="scientific">Apiotrichum porosum</name>
    <dbReference type="NCBI Taxonomy" id="105984"/>
    <lineage>
        <taxon>Eukaryota</taxon>
        <taxon>Fungi</taxon>
        <taxon>Dikarya</taxon>
        <taxon>Basidiomycota</taxon>
        <taxon>Agaricomycotina</taxon>
        <taxon>Tremellomycetes</taxon>
        <taxon>Trichosporonales</taxon>
        <taxon>Trichosporonaceae</taxon>
        <taxon>Apiotrichum</taxon>
    </lineage>
</organism>
<sequence length="876" mass="97621">MGSNSRSMADLARQLVLALQPDLGEGSSQLETTTRHVVSELKANAHGGLRTEWEDFARICVEEDVADAYDKLVGKLEHHRRRGGTTWDDNMPLHTTNIPQHIQLLLALSGPIVPKTRELAQEYLTRPPQVPESDLRLYEEIMAEPFEGDHWGPGYDEEVMEGWTESEDSEGNTTATEEEVVTPALKTPRYRSAAADAAREAELRRRAEEEQRLLFAKLSLRDLGANAYWKSGGCDVPIRDDLHGWRALSSAALEGILKDFAARATQAASLRAFVGEALAAGPSSWRSQRSPGASETREAFAEACRLVLNNLGTWIADLESAFMGSGISTSTVVPGAISTTLLLQLELTNKFGDLLDHLCDLIPFTSSANGLLNAIYGAICAPTSLLSRPALVDIFIRSATPMWRLLGDWLVGGMPVPDSLTCGDADIALQGWDDERPLNPEFLIQRDRDSSWSDEDFWEAGYVIDEEGWPAWLHGTQEMVLEGGKSRGLLRSLSTANTETGEWQALEAIIDPFTADIPHALSEYLTPFCKNSQNLLGEVLEWDCELQKHLLAIDALTLMRGTVVVDDWAEWLFDQMRTGKPWADFQLLTHSLRDAIESHGAQWMNPHAVRARTLRGQGKATLVDIRVDYLVPFPLSQLFTPTAMDLRSDVFTFLLRVLRARKVLLKARVLAETRAGGRPEELSQLRRLRHATAWVLDTLWIWVNDVIEIRTGRHRQHMSQGASFQRLISFELDHVRELRRFCFLHAETSSTLEAVEAIVDLSEDLLRVATSTQGVARPVSSPTRPRRRRSRHQDSDSDDSDDDADDALLPQDDAREGGSPRTPQLDQIAETLKASVHRFRQGVDALAAQGGMEAADVRDTWGMLVFALGDWKEPQL</sequence>
<dbReference type="PANTHER" id="PTHR19302">
    <property type="entry name" value="GAMMA TUBULIN COMPLEX PROTEIN"/>
    <property type="match status" value="1"/>
</dbReference>
<gene>
    <name evidence="9" type="ORF">EHS24_006129</name>
</gene>
<dbReference type="GO" id="GO:0051321">
    <property type="term" value="P:meiotic cell cycle"/>
    <property type="evidence" value="ECO:0007669"/>
    <property type="project" value="TreeGrafter"/>
</dbReference>
<dbReference type="PANTHER" id="PTHR19302:SF33">
    <property type="entry name" value="GAMMA-TUBULIN COMPLEX COMPONENT 5"/>
    <property type="match status" value="1"/>
</dbReference>
<dbReference type="InterPro" id="IPR041470">
    <property type="entry name" value="GCP_N"/>
</dbReference>
<evidence type="ECO:0000313" key="9">
    <source>
        <dbReference type="EMBL" id="RSH84605.1"/>
    </source>
</evidence>
<dbReference type="STRING" id="105984.A0A427Y0S1"/>
<dbReference type="InterPro" id="IPR042241">
    <property type="entry name" value="GCP_C_sf"/>
</dbReference>
<comment type="similarity">
    <text evidence="1 5">Belongs to the TUBGCP family.</text>
</comment>
<dbReference type="RefSeq" id="XP_028478053.1">
    <property type="nucleotide sequence ID" value="XM_028621601.1"/>
</dbReference>
<dbReference type="GO" id="GO:0000922">
    <property type="term" value="C:spindle pole"/>
    <property type="evidence" value="ECO:0007669"/>
    <property type="project" value="InterPro"/>
</dbReference>
<evidence type="ECO:0000256" key="3">
    <source>
        <dbReference type="ARBA" id="ARBA00022701"/>
    </source>
</evidence>
<keyword evidence="4 5" id="KW-0206">Cytoskeleton</keyword>
<evidence type="ECO:0000256" key="1">
    <source>
        <dbReference type="ARBA" id="ARBA00010337"/>
    </source>
</evidence>
<dbReference type="GO" id="GO:0005874">
    <property type="term" value="C:microtubule"/>
    <property type="evidence" value="ECO:0007669"/>
    <property type="project" value="UniProtKB-KW"/>
</dbReference>
<dbReference type="GO" id="GO:0051011">
    <property type="term" value="F:microtubule minus-end binding"/>
    <property type="evidence" value="ECO:0007669"/>
    <property type="project" value="TreeGrafter"/>
</dbReference>
<name>A0A427Y0S1_9TREE</name>
<protein>
    <recommendedName>
        <fullName evidence="5">Spindle pole body component</fullName>
    </recommendedName>
</protein>
<dbReference type="EMBL" id="RSCE01000003">
    <property type="protein sequence ID" value="RSH84605.1"/>
    <property type="molecule type" value="Genomic_DNA"/>
</dbReference>
<dbReference type="GO" id="GO:0000278">
    <property type="term" value="P:mitotic cell cycle"/>
    <property type="evidence" value="ECO:0007669"/>
    <property type="project" value="TreeGrafter"/>
</dbReference>
<dbReference type="InterPro" id="IPR040457">
    <property type="entry name" value="GCP_C"/>
</dbReference>
<dbReference type="GO" id="GO:0000930">
    <property type="term" value="C:gamma-tubulin complex"/>
    <property type="evidence" value="ECO:0007669"/>
    <property type="project" value="UniProtKB-ARBA"/>
</dbReference>
<dbReference type="GeneID" id="39590672"/>
<dbReference type="OrthoDB" id="66546at2759"/>
<feature type="domain" description="Gamma tubulin complex component protein N-terminal" evidence="8">
    <location>
        <begin position="248"/>
        <end position="503"/>
    </location>
</feature>